<dbReference type="PANTHER" id="PTHR43310:SF1">
    <property type="entry name" value="SULFATE TRANSPORTER YBAR-RELATED"/>
    <property type="match status" value="1"/>
</dbReference>
<evidence type="ECO:0000256" key="2">
    <source>
        <dbReference type="ARBA" id="ARBA00022692"/>
    </source>
</evidence>
<feature type="transmembrane region" description="Helical" evidence="5">
    <location>
        <begin position="96"/>
        <end position="116"/>
    </location>
</feature>
<feature type="domain" description="STAS" evidence="6">
    <location>
        <begin position="401"/>
        <end position="491"/>
    </location>
</feature>
<protein>
    <recommendedName>
        <fullName evidence="6">STAS domain-containing protein</fullName>
    </recommendedName>
</protein>
<dbReference type="PANTHER" id="PTHR43310">
    <property type="entry name" value="SULFATE TRANSPORTER YBAR-RELATED"/>
    <property type="match status" value="1"/>
</dbReference>
<dbReference type="InterPro" id="IPR036513">
    <property type="entry name" value="STAS_dom_sf"/>
</dbReference>
<dbReference type="Pfam" id="PF00916">
    <property type="entry name" value="Sulfate_transp"/>
    <property type="match status" value="2"/>
</dbReference>
<feature type="transmembrane region" description="Helical" evidence="5">
    <location>
        <begin position="27"/>
        <end position="50"/>
    </location>
</feature>
<sequence>MSLTIAGFRVPATGPSLRSPAVLRTEVLAGLVVALALIPEAIAFSVIAGVDPRVGLFSTVTMAITIAFTGGRPAMITAATAAVALVVAPVSREYGVGYLVATILLAGVFQMLLALFGVAKLMRFIPRSVMVGFVNALAILVLVSQVPHLVGVPWLVYPLTAVGIAVMFVLPKVTTAVPAPLVVVLVLTLLFVAFGWNVPDVGDQGALPDSLPVPGFPHVPVTLHTLQVIAPYALGAALVGLLESLMTAKLVDDITDTPSNKTREACGQGIANVVTAVFGGMGGCAVVGQTMMNVKVAGARTRLSTLLTGVFVLILVVSLGDLVGRIPMAALVAVMIVVSFATFDWHSVAPRTLKVLPRSETLVMVVTVIATVATGNLAIGVSLGVLAAMVAFARRVAHFTTVSAVTGPDGTRTYRVRGDLFFVSSNDLVHQFDYADDPSEVVIDLSGTSVWDASSVATLDTIRLKYASRGKTVSFTGLDGASLDRLNRLSGQLGVLGCFTGASDHTSHFGPGCGGDTWFRNVISPVIPGLTPGPRCRRAWWRGGASCMPMGREPRRANRCRRAGRAHT</sequence>
<dbReference type="CDD" id="cd07042">
    <property type="entry name" value="STAS_SulP_like_sulfate_transporter"/>
    <property type="match status" value="1"/>
</dbReference>
<feature type="transmembrane region" description="Helical" evidence="5">
    <location>
        <begin position="177"/>
        <end position="198"/>
    </location>
</feature>
<dbReference type="PROSITE" id="PS50801">
    <property type="entry name" value="STAS"/>
    <property type="match status" value="1"/>
</dbReference>
<dbReference type="InterPro" id="IPR002645">
    <property type="entry name" value="STAS_dom"/>
</dbReference>
<feature type="transmembrane region" description="Helical" evidence="5">
    <location>
        <begin position="62"/>
        <end position="90"/>
    </location>
</feature>
<dbReference type="Pfam" id="PF01740">
    <property type="entry name" value="STAS"/>
    <property type="match status" value="1"/>
</dbReference>
<dbReference type="Proteomes" id="UP001241092">
    <property type="component" value="Chromosome"/>
</dbReference>
<evidence type="ECO:0000259" key="6">
    <source>
        <dbReference type="PROSITE" id="PS50801"/>
    </source>
</evidence>
<feature type="transmembrane region" description="Helical" evidence="5">
    <location>
        <begin position="269"/>
        <end position="291"/>
    </location>
</feature>
<feature type="transmembrane region" description="Helical" evidence="5">
    <location>
        <begin position="326"/>
        <end position="343"/>
    </location>
</feature>
<feature type="transmembrane region" description="Helical" evidence="5">
    <location>
        <begin position="128"/>
        <end position="146"/>
    </location>
</feature>
<gene>
    <name evidence="7" type="ORF">hbim_03701</name>
</gene>
<dbReference type="GO" id="GO:0016020">
    <property type="term" value="C:membrane"/>
    <property type="evidence" value="ECO:0007669"/>
    <property type="project" value="UniProtKB-SubCell"/>
</dbReference>
<dbReference type="SUPFAM" id="SSF52091">
    <property type="entry name" value="SpoIIaa-like"/>
    <property type="match status" value="1"/>
</dbReference>
<evidence type="ECO:0000256" key="1">
    <source>
        <dbReference type="ARBA" id="ARBA00004141"/>
    </source>
</evidence>
<organism evidence="7 8">
    <name type="scientific">Mycolicibacterium mageritense</name>
    <name type="common">Mycobacterium mageritense</name>
    <dbReference type="NCBI Taxonomy" id="53462"/>
    <lineage>
        <taxon>Bacteria</taxon>
        <taxon>Bacillati</taxon>
        <taxon>Actinomycetota</taxon>
        <taxon>Actinomycetes</taxon>
        <taxon>Mycobacteriales</taxon>
        <taxon>Mycobacteriaceae</taxon>
        <taxon>Mycolicibacterium</taxon>
    </lineage>
</organism>
<dbReference type="AlphaFoldDB" id="A0AAI8TVS8"/>
<dbReference type="RefSeq" id="WP_286210970.1">
    <property type="nucleotide sequence ID" value="NZ_AP027452.1"/>
</dbReference>
<reference evidence="7" key="1">
    <citation type="submission" date="2023-03" db="EMBL/GenBank/DDBJ databases">
        <title>Draft genome sequence of a Mycolicibacterium mageritense strain H4_3_1 isolated from a hybrid biological-inorganic system reactor.</title>
        <authorList>
            <person name="Feng X."/>
            <person name="Kazama D."/>
            <person name="Sato K."/>
            <person name="Kobayashi H."/>
        </authorList>
    </citation>
    <scope>NUCLEOTIDE SEQUENCE</scope>
    <source>
        <strain evidence="7">H4_3_1</strain>
    </source>
</reference>
<keyword evidence="2 5" id="KW-0812">Transmembrane</keyword>
<keyword evidence="4 5" id="KW-0472">Membrane</keyword>
<evidence type="ECO:0000313" key="8">
    <source>
        <dbReference type="Proteomes" id="UP001241092"/>
    </source>
</evidence>
<dbReference type="Gene3D" id="3.30.750.24">
    <property type="entry name" value="STAS domain"/>
    <property type="match status" value="1"/>
</dbReference>
<feature type="transmembrane region" description="Helical" evidence="5">
    <location>
        <begin position="229"/>
        <end position="248"/>
    </location>
</feature>
<evidence type="ECO:0000256" key="3">
    <source>
        <dbReference type="ARBA" id="ARBA00022989"/>
    </source>
</evidence>
<dbReference type="InterPro" id="IPR011547">
    <property type="entry name" value="SLC26A/SulP_dom"/>
</dbReference>
<feature type="transmembrane region" description="Helical" evidence="5">
    <location>
        <begin position="303"/>
        <end position="319"/>
    </location>
</feature>
<evidence type="ECO:0000313" key="7">
    <source>
        <dbReference type="EMBL" id="BDY29761.1"/>
    </source>
</evidence>
<proteinExistence type="predicted"/>
<accession>A0AAI8TVS8</accession>
<dbReference type="EMBL" id="AP027452">
    <property type="protein sequence ID" value="BDY29761.1"/>
    <property type="molecule type" value="Genomic_DNA"/>
</dbReference>
<evidence type="ECO:0000256" key="5">
    <source>
        <dbReference type="SAM" id="Phobius"/>
    </source>
</evidence>
<dbReference type="InterPro" id="IPR052706">
    <property type="entry name" value="Membrane-Transporter-like"/>
</dbReference>
<keyword evidence="3 5" id="KW-1133">Transmembrane helix</keyword>
<comment type="subcellular location">
    <subcellularLocation>
        <location evidence="1">Membrane</location>
        <topology evidence="1">Multi-pass membrane protein</topology>
    </subcellularLocation>
</comment>
<name>A0AAI8TVS8_MYCME</name>
<feature type="transmembrane region" description="Helical" evidence="5">
    <location>
        <begin position="363"/>
        <end position="393"/>
    </location>
</feature>
<feature type="transmembrane region" description="Helical" evidence="5">
    <location>
        <begin position="152"/>
        <end position="170"/>
    </location>
</feature>
<evidence type="ECO:0000256" key="4">
    <source>
        <dbReference type="ARBA" id="ARBA00023136"/>
    </source>
</evidence>